<evidence type="ECO:0000256" key="1">
    <source>
        <dbReference type="SAM" id="Phobius"/>
    </source>
</evidence>
<sequence length="156" mass="16304">MTDRNSDSNGSDQDVNRSFYKNIRAVWSTFWLGIITFASVSAFFINALTSEKLNEDLVPFLAVGLKASLTLSVSMLMVAVAAAALVIAVSCFSRPANSLDNVAGYTAGFVAFCAAIFAILIGFGAAQSALKLLNVLDVLEQGPPSNEGAELGGDTG</sequence>
<keyword evidence="1" id="KW-0472">Membrane</keyword>
<proteinExistence type="predicted"/>
<organism evidence="2 3">
    <name type="scientific">Rhodovulum sulfidophilum</name>
    <name type="common">Rhodobacter sulfidophilus</name>
    <dbReference type="NCBI Taxonomy" id="35806"/>
    <lineage>
        <taxon>Bacteria</taxon>
        <taxon>Pseudomonadati</taxon>
        <taxon>Pseudomonadota</taxon>
        <taxon>Alphaproteobacteria</taxon>
        <taxon>Rhodobacterales</taxon>
        <taxon>Paracoccaceae</taxon>
        <taxon>Rhodovulum</taxon>
    </lineage>
</organism>
<reference evidence="2 3" key="1">
    <citation type="submission" date="2015-02" db="EMBL/GenBank/DDBJ databases">
        <title>Genome sequene of Rhodovulum sulfidophilum DSM 2351.</title>
        <authorList>
            <person name="Nagao N."/>
        </authorList>
    </citation>
    <scope>NUCLEOTIDE SEQUENCE [LARGE SCALE GENOMIC DNA]</scope>
    <source>
        <strain evidence="2 3">DSM 2351</strain>
    </source>
</reference>
<dbReference type="EMBL" id="AP014800">
    <property type="protein sequence ID" value="BAQ67802.1"/>
    <property type="molecule type" value="Genomic_DNA"/>
</dbReference>
<feature type="transmembrane region" description="Helical" evidence="1">
    <location>
        <begin position="25"/>
        <end position="49"/>
    </location>
</feature>
<dbReference type="PATRIC" id="fig|35806.4.peg.648"/>
<accession>A0A0D6AY65</accession>
<protein>
    <submittedName>
        <fullName evidence="2">Uncharacterized protein</fullName>
    </submittedName>
</protein>
<keyword evidence="1" id="KW-0812">Transmembrane</keyword>
<dbReference type="Proteomes" id="UP000064912">
    <property type="component" value="Chromosome"/>
</dbReference>
<feature type="transmembrane region" description="Helical" evidence="1">
    <location>
        <begin position="69"/>
        <end position="92"/>
    </location>
</feature>
<gene>
    <name evidence="2" type="ORF">NHU_00633</name>
</gene>
<feature type="transmembrane region" description="Helical" evidence="1">
    <location>
        <begin position="104"/>
        <end position="126"/>
    </location>
</feature>
<evidence type="ECO:0000313" key="2">
    <source>
        <dbReference type="EMBL" id="BAQ67802.1"/>
    </source>
</evidence>
<evidence type="ECO:0000313" key="3">
    <source>
        <dbReference type="Proteomes" id="UP000064912"/>
    </source>
</evidence>
<dbReference type="AlphaFoldDB" id="A0A0D6AY65"/>
<keyword evidence="1" id="KW-1133">Transmembrane helix</keyword>
<name>A0A0D6AY65_RHOSU</name>
<dbReference type="KEGG" id="rsu:NHU_00633"/>